<reference evidence="1" key="1">
    <citation type="submission" date="2015-06" db="EMBL/GenBank/DDBJ databases">
        <authorList>
            <person name="Joergensen T."/>
        </authorList>
    </citation>
    <scope>NUCLEOTIDE SEQUENCE</scope>
    <source>
        <strain evidence="1">RGFK1431</strain>
    </source>
</reference>
<proteinExistence type="predicted"/>
<organism evidence="1">
    <name type="scientific">uncultured prokaryote</name>
    <dbReference type="NCBI Taxonomy" id="198431"/>
    <lineage>
        <taxon>unclassified sequences</taxon>
        <taxon>environmental samples</taxon>
    </lineage>
</organism>
<dbReference type="EMBL" id="LN853976">
    <property type="protein sequence ID" value="CRY97231.1"/>
    <property type="molecule type" value="Genomic_DNA"/>
</dbReference>
<name>A0A0H5Q5C6_9ZZZZ</name>
<dbReference type="AlphaFoldDB" id="A0A0H5Q5C6"/>
<evidence type="ECO:0000313" key="1">
    <source>
        <dbReference type="EMBL" id="CRY97231.1"/>
    </source>
</evidence>
<reference evidence="1" key="2">
    <citation type="submission" date="2015-07" db="EMBL/GenBank/DDBJ databases">
        <title>Plasmids, circular viruses and viroids from rat gut.</title>
        <authorList>
            <person name="Jorgensen T.J."/>
            <person name="Hansen M.A."/>
            <person name="Xu Z."/>
            <person name="Tabak M.A."/>
            <person name="Sorensen S.J."/>
            <person name="Hansen L.H."/>
        </authorList>
    </citation>
    <scope>NUCLEOTIDE SEQUENCE</scope>
    <source>
        <strain evidence="1">RGFK1431</strain>
    </source>
</reference>
<sequence length="219" mass="23811">MALMRCQVVIPFETNIPTDVITNTFWFDRNEGATFEEDAENVALGLQDFYSAVYVLGHAVYINTNTCYMNCYDMSTPPPHVPYRVAMSPGIDFGTATAVQCPTEVACVLSFEGAPQNGIPQARRRGRIYIGGVGTGAQITGASASAPYFPVWQTAFLTDITDAATVLATAYNVANGLTWVVYSPTAMMATPVTQGWVDNTPDTQRRRGVKATVRDLWSA</sequence>
<protein>
    <submittedName>
        <fullName evidence="1">Uncharacterized protein</fullName>
    </submittedName>
</protein>
<accession>A0A0H5Q5C6</accession>